<evidence type="ECO:0000259" key="1">
    <source>
        <dbReference type="PROSITE" id="PS50404"/>
    </source>
</evidence>
<dbReference type="OrthoDB" id="9782992at2"/>
<dbReference type="Proteomes" id="UP000186904">
    <property type="component" value="Unassembled WGS sequence"/>
</dbReference>
<keyword evidence="4" id="KW-0808">Transferase</keyword>
<dbReference type="SFLD" id="SFLDS00019">
    <property type="entry name" value="Glutathione_Transferase_(cytos"/>
    <property type="match status" value="1"/>
</dbReference>
<dbReference type="InterPro" id="IPR004046">
    <property type="entry name" value="GST_C"/>
</dbReference>
<dbReference type="SUPFAM" id="SSF47616">
    <property type="entry name" value="GST C-terminal domain-like"/>
    <property type="match status" value="1"/>
</dbReference>
<dbReference type="Gene3D" id="3.40.30.10">
    <property type="entry name" value="Glutaredoxin"/>
    <property type="match status" value="1"/>
</dbReference>
<keyword evidence="5" id="KW-1185">Reference proteome</keyword>
<protein>
    <submittedName>
        <fullName evidence="4">Glutathione S-transferase</fullName>
    </submittedName>
</protein>
<dbReference type="InterPro" id="IPR050983">
    <property type="entry name" value="GST_Omega/HSP26"/>
</dbReference>
<reference evidence="5 6" key="1">
    <citation type="submission" date="2016-10" db="EMBL/GenBank/DDBJ databases">
        <authorList>
            <person name="de Groot N.N."/>
        </authorList>
    </citation>
    <scope>NUCLEOTIDE SEQUENCE [LARGE SCALE GENOMIC DNA]</scope>
    <source>
        <strain evidence="4 5">CGMCC 1.9095</strain>
        <strain evidence="3 6">DSM 22558</strain>
    </source>
</reference>
<dbReference type="STRING" id="653930.SAMN05216589_1174"/>
<dbReference type="InterPro" id="IPR010987">
    <property type="entry name" value="Glutathione-S-Trfase_C-like"/>
</dbReference>
<dbReference type="PANTHER" id="PTHR43968:SF6">
    <property type="entry name" value="GLUTATHIONE S-TRANSFERASE OMEGA"/>
    <property type="match status" value="1"/>
</dbReference>
<sequence>MSLILYGAILSPFVRKIRIQLAEQNIEHELVNQTPFMQPDWYYEISPLGRIPAIKDGDLSLADSSVIAQYLQETRDGIRLYGRTPAEAARVRWLEKYADYELAGPATFKTFFNRVVHRLMGKACDEEAVQQAVKQDLPPLLDYLETQLGNQHYFLGDQFSMADIAVCSQLINLAHAGELIDEETWPALSSLLSRVTSRTSVSSLLPAEHRIVGMVNGASVSAT</sequence>
<proteinExistence type="predicted"/>
<dbReference type="InterPro" id="IPR040079">
    <property type="entry name" value="Glutathione_S-Trfase"/>
</dbReference>
<dbReference type="GO" id="GO:0005737">
    <property type="term" value="C:cytoplasm"/>
    <property type="evidence" value="ECO:0007669"/>
    <property type="project" value="TreeGrafter"/>
</dbReference>
<evidence type="ECO:0000259" key="2">
    <source>
        <dbReference type="PROSITE" id="PS50405"/>
    </source>
</evidence>
<dbReference type="InterPro" id="IPR036249">
    <property type="entry name" value="Thioredoxin-like_sf"/>
</dbReference>
<dbReference type="PROSITE" id="PS50404">
    <property type="entry name" value="GST_NTER"/>
    <property type="match status" value="1"/>
</dbReference>
<dbReference type="Proteomes" id="UP000186599">
    <property type="component" value="Unassembled WGS sequence"/>
</dbReference>
<dbReference type="AlphaFoldDB" id="A0A1I4JAB5"/>
<dbReference type="PANTHER" id="PTHR43968">
    <property type="match status" value="1"/>
</dbReference>
<feature type="domain" description="GST N-terminal" evidence="1">
    <location>
        <begin position="1"/>
        <end position="79"/>
    </location>
</feature>
<dbReference type="CDD" id="cd00299">
    <property type="entry name" value="GST_C_family"/>
    <property type="match status" value="1"/>
</dbReference>
<feature type="domain" description="GST C-terminal" evidence="2">
    <location>
        <begin position="84"/>
        <end position="215"/>
    </location>
</feature>
<gene>
    <name evidence="4" type="ORF">SAMN04487855_0452</name>
    <name evidence="3" type="ORF">SAMN05216589_1174</name>
</gene>
<name>A0A1I4JAB5_9GAMM</name>
<dbReference type="InterPro" id="IPR036282">
    <property type="entry name" value="Glutathione-S-Trfase_C_sf"/>
</dbReference>
<organism evidence="4 5">
    <name type="scientific">Halopseudomonas bauzanensis</name>
    <dbReference type="NCBI Taxonomy" id="653930"/>
    <lineage>
        <taxon>Bacteria</taxon>
        <taxon>Pseudomonadati</taxon>
        <taxon>Pseudomonadota</taxon>
        <taxon>Gammaproteobacteria</taxon>
        <taxon>Pseudomonadales</taxon>
        <taxon>Pseudomonadaceae</taxon>
        <taxon>Halopseudomonas</taxon>
    </lineage>
</organism>
<dbReference type="Pfam" id="PF14497">
    <property type="entry name" value="GST_C_3"/>
    <property type="match status" value="1"/>
</dbReference>
<dbReference type="SUPFAM" id="SSF52833">
    <property type="entry name" value="Thioredoxin-like"/>
    <property type="match status" value="1"/>
</dbReference>
<dbReference type="InterPro" id="IPR004045">
    <property type="entry name" value="Glutathione_S-Trfase_N"/>
</dbReference>
<evidence type="ECO:0000313" key="5">
    <source>
        <dbReference type="Proteomes" id="UP000186599"/>
    </source>
</evidence>
<dbReference type="RefSeq" id="WP_074778295.1">
    <property type="nucleotide sequence ID" value="NZ_FOGN01000001.1"/>
</dbReference>
<evidence type="ECO:0000313" key="6">
    <source>
        <dbReference type="Proteomes" id="UP000186904"/>
    </source>
</evidence>
<dbReference type="Pfam" id="PF13417">
    <property type="entry name" value="GST_N_3"/>
    <property type="match status" value="1"/>
</dbReference>
<dbReference type="PROSITE" id="PS50405">
    <property type="entry name" value="GST_CTER"/>
    <property type="match status" value="1"/>
</dbReference>
<dbReference type="SFLD" id="SFLDG00358">
    <property type="entry name" value="Main_(cytGST)"/>
    <property type="match status" value="1"/>
</dbReference>
<dbReference type="Gene3D" id="1.20.1050.10">
    <property type="match status" value="1"/>
</dbReference>
<dbReference type="CDD" id="cd00570">
    <property type="entry name" value="GST_N_family"/>
    <property type="match status" value="1"/>
</dbReference>
<dbReference type="EMBL" id="FOUA01000001">
    <property type="protein sequence ID" value="SFL63113.1"/>
    <property type="molecule type" value="Genomic_DNA"/>
</dbReference>
<accession>A0A1I4JAB5</accession>
<dbReference type="EMBL" id="FOGN01000001">
    <property type="protein sequence ID" value="SER64178.1"/>
    <property type="molecule type" value="Genomic_DNA"/>
</dbReference>
<dbReference type="GO" id="GO:0016740">
    <property type="term" value="F:transferase activity"/>
    <property type="evidence" value="ECO:0007669"/>
    <property type="project" value="UniProtKB-KW"/>
</dbReference>
<evidence type="ECO:0000313" key="3">
    <source>
        <dbReference type="EMBL" id="SER64178.1"/>
    </source>
</evidence>
<evidence type="ECO:0000313" key="4">
    <source>
        <dbReference type="EMBL" id="SFL63113.1"/>
    </source>
</evidence>